<feature type="domain" description="Tyrosine specific protein phosphatases" evidence="1">
    <location>
        <begin position="98"/>
        <end position="150"/>
    </location>
</feature>
<proteinExistence type="predicted"/>
<dbReference type="InterPro" id="IPR000387">
    <property type="entry name" value="Tyr_Pase_dom"/>
</dbReference>
<dbReference type="InterPro" id="IPR016130">
    <property type="entry name" value="Tyr_Pase_AS"/>
</dbReference>
<organism evidence="2 3">
    <name type="scientific">Legionella massiliensis</name>
    <dbReference type="NCBI Taxonomy" id="1034943"/>
    <lineage>
        <taxon>Bacteria</taxon>
        <taxon>Pseudomonadati</taxon>
        <taxon>Pseudomonadota</taxon>
        <taxon>Gammaproteobacteria</taxon>
        <taxon>Legionellales</taxon>
        <taxon>Legionellaceae</taxon>
        <taxon>Legionella</taxon>
    </lineage>
</organism>
<dbReference type="GO" id="GO:0004725">
    <property type="term" value="F:protein tyrosine phosphatase activity"/>
    <property type="evidence" value="ECO:0007669"/>
    <property type="project" value="InterPro"/>
</dbReference>
<evidence type="ECO:0000259" key="1">
    <source>
        <dbReference type="PROSITE" id="PS50056"/>
    </source>
</evidence>
<sequence>MRAKFERYFFKSYSVGFGGFASLAFMGSDRGSLSTIVDDRIYLSNMSNANQSQASLIVSCVDIVELARSDLLLEPNRGNSRYHVLAMEDRTALTGCIDQIVDTILLMSEYADKELPIHIHCYAGVGRSAMMTAIHIAWRYMNNDPLIKKLVNSSLSNPLDPNSEKYITHLYTEACRFVKFKRSSCQFDDHGRAELAELVLSELKIRKEAAPINDENYSFLAELVQSIAFKKLQHKYFNQSSLYSYISYTTPPNLCDFFDGFLSNNEGWYKQLFDALYSEDVDETNPLYAFSSNTEFYDCLEAVFLTMTKLAERYPNAQYSQMIREGLSLHQQKENTSTISL</sequence>
<dbReference type="EMBL" id="CCSB01000003">
    <property type="protein sequence ID" value="CDZ78324.1"/>
    <property type="molecule type" value="Genomic_DNA"/>
</dbReference>
<dbReference type="SUPFAM" id="SSF52799">
    <property type="entry name" value="(Phosphotyrosine protein) phosphatases II"/>
    <property type="match status" value="1"/>
</dbReference>
<dbReference type="Pfam" id="PF00102">
    <property type="entry name" value="Y_phosphatase"/>
    <property type="match status" value="1"/>
</dbReference>
<dbReference type="InterPro" id="IPR000242">
    <property type="entry name" value="PTP_cat"/>
</dbReference>
<accession>A0A078L2I1</accession>
<dbReference type="PROSITE" id="PS00383">
    <property type="entry name" value="TYR_PHOSPHATASE_1"/>
    <property type="match status" value="1"/>
</dbReference>
<dbReference type="AlphaFoldDB" id="A0A078L2I1"/>
<dbReference type="RefSeq" id="WP_043874838.1">
    <property type="nucleotide sequence ID" value="NZ_CCVW01000003.1"/>
</dbReference>
<dbReference type="Gene3D" id="3.90.190.10">
    <property type="entry name" value="Protein tyrosine phosphatase superfamily"/>
    <property type="match status" value="1"/>
</dbReference>
<dbReference type="InterPro" id="IPR029021">
    <property type="entry name" value="Prot-tyrosine_phosphatase-like"/>
</dbReference>
<evidence type="ECO:0000313" key="3">
    <source>
        <dbReference type="Proteomes" id="UP000044071"/>
    </source>
</evidence>
<keyword evidence="3" id="KW-1185">Reference proteome</keyword>
<dbReference type="Proteomes" id="UP000044071">
    <property type="component" value="Unassembled WGS sequence"/>
</dbReference>
<reference evidence="2 3" key="1">
    <citation type="submission" date="2014-06" db="EMBL/GenBank/DDBJ databases">
        <authorList>
            <person name="Urmite Genomes Urmite Genomes"/>
        </authorList>
    </citation>
    <scope>NUCLEOTIDE SEQUENCE [LARGE SCALE GENOMIC DNA]</scope>
</reference>
<protein>
    <submittedName>
        <fullName evidence="2">Dual specificity phosphatase, catalytic domain</fullName>
    </submittedName>
</protein>
<gene>
    <name evidence="2" type="ORF">BN59_02634</name>
</gene>
<evidence type="ECO:0000313" key="2">
    <source>
        <dbReference type="EMBL" id="CDZ78324.1"/>
    </source>
</evidence>
<name>A0A078L2I1_9GAMM</name>
<dbReference type="PROSITE" id="PS50056">
    <property type="entry name" value="TYR_PHOSPHATASE_2"/>
    <property type="match status" value="1"/>
</dbReference>
<dbReference type="OrthoDB" id="9806482at2"/>